<evidence type="ECO:0000313" key="2">
    <source>
        <dbReference type="EMBL" id="VWB48513.1"/>
    </source>
</evidence>
<feature type="compositionally biased region" description="Low complexity" evidence="1">
    <location>
        <begin position="26"/>
        <end position="40"/>
    </location>
</feature>
<sequence length="46" mass="4750">MTGFAKSFAHRAPAGIPWQVRERIAGRSPPANGPRAGAPPTHATSA</sequence>
<dbReference type="EMBL" id="CABVQD010000005">
    <property type="protein sequence ID" value="VWB48513.1"/>
    <property type="molecule type" value="Genomic_DNA"/>
</dbReference>
<gene>
    <name evidence="2" type="ORF">BPA30113_02076</name>
</gene>
<evidence type="ECO:0000313" key="3">
    <source>
        <dbReference type="Proteomes" id="UP000494330"/>
    </source>
</evidence>
<protein>
    <submittedName>
        <fullName evidence="2">Uncharacterized protein</fullName>
    </submittedName>
</protein>
<accession>A0A6J5DG55</accession>
<keyword evidence="3" id="KW-1185">Reference proteome</keyword>
<evidence type="ECO:0000256" key="1">
    <source>
        <dbReference type="SAM" id="MobiDB-lite"/>
    </source>
</evidence>
<proteinExistence type="predicted"/>
<reference evidence="2 3" key="1">
    <citation type="submission" date="2019-09" db="EMBL/GenBank/DDBJ databases">
        <authorList>
            <person name="Depoorter E."/>
        </authorList>
    </citation>
    <scope>NUCLEOTIDE SEQUENCE [LARGE SCALE GENOMIC DNA]</scope>
    <source>
        <strain evidence="2">LMG 30113</strain>
    </source>
</reference>
<dbReference type="AlphaFoldDB" id="A0A6J5DG55"/>
<name>A0A6J5DG55_9BURK</name>
<feature type="region of interest" description="Disordered" evidence="1">
    <location>
        <begin position="1"/>
        <end position="46"/>
    </location>
</feature>
<organism evidence="2 3">
    <name type="scientific">Burkholderia paludis</name>
    <dbReference type="NCBI Taxonomy" id="1506587"/>
    <lineage>
        <taxon>Bacteria</taxon>
        <taxon>Pseudomonadati</taxon>
        <taxon>Pseudomonadota</taxon>
        <taxon>Betaproteobacteria</taxon>
        <taxon>Burkholderiales</taxon>
        <taxon>Burkholderiaceae</taxon>
        <taxon>Burkholderia</taxon>
        <taxon>Burkholderia cepacia complex</taxon>
    </lineage>
</organism>
<dbReference type="Proteomes" id="UP000494330">
    <property type="component" value="Unassembled WGS sequence"/>
</dbReference>